<evidence type="ECO:0000259" key="9">
    <source>
        <dbReference type="Pfam" id="PF02771"/>
    </source>
</evidence>
<reference evidence="11" key="1">
    <citation type="submission" date="2016-06" db="EMBL/GenBank/DDBJ databases">
        <authorList>
            <person name="Varghese N."/>
            <person name="Submissions Spin"/>
        </authorList>
    </citation>
    <scope>NUCLEOTIDE SEQUENCE [LARGE SCALE GENOMIC DNA]</scope>
    <source>
        <strain evidence="11">DSM 43816</strain>
    </source>
</reference>
<protein>
    <submittedName>
        <fullName evidence="10">Acyl-CoA dehydrogenase</fullName>
    </submittedName>
</protein>
<dbReference type="SUPFAM" id="SSF47203">
    <property type="entry name" value="Acyl-CoA dehydrogenase C-terminal domain-like"/>
    <property type="match status" value="1"/>
</dbReference>
<evidence type="ECO:0000313" key="10">
    <source>
        <dbReference type="EMBL" id="SCF24470.1"/>
    </source>
</evidence>
<dbReference type="InterPro" id="IPR013786">
    <property type="entry name" value="AcylCoA_DH/ox_N"/>
</dbReference>
<evidence type="ECO:0000256" key="3">
    <source>
        <dbReference type="ARBA" id="ARBA00022630"/>
    </source>
</evidence>
<evidence type="ECO:0000256" key="1">
    <source>
        <dbReference type="ARBA" id="ARBA00001974"/>
    </source>
</evidence>
<keyword evidence="4 6" id="KW-0274">FAD</keyword>
<dbReference type="Pfam" id="PF02770">
    <property type="entry name" value="Acyl-CoA_dh_M"/>
    <property type="match status" value="1"/>
</dbReference>
<dbReference type="InterPro" id="IPR052161">
    <property type="entry name" value="Mycobact_Acyl-CoA_DH"/>
</dbReference>
<accession>A0A1C4YUW7</accession>
<dbReference type="FunFam" id="2.40.110.10:FF:000011">
    <property type="entry name" value="Acyl-CoA dehydrogenase FadE34"/>
    <property type="match status" value="1"/>
</dbReference>
<dbReference type="PANTHER" id="PTHR43292:SF4">
    <property type="entry name" value="ACYL-COA DEHYDROGENASE FADE34"/>
    <property type="match status" value="1"/>
</dbReference>
<evidence type="ECO:0000313" key="11">
    <source>
        <dbReference type="Proteomes" id="UP000198253"/>
    </source>
</evidence>
<name>A0A1C4YUW7_MICEC</name>
<keyword evidence="11" id="KW-1185">Reference proteome</keyword>
<comment type="cofactor">
    <cofactor evidence="1 6">
        <name>FAD</name>
        <dbReference type="ChEBI" id="CHEBI:57692"/>
    </cofactor>
</comment>
<dbReference type="Proteomes" id="UP000198253">
    <property type="component" value="Chromosome I"/>
</dbReference>
<feature type="domain" description="Acyl-CoA dehydrogenase/oxidase N-terminal" evidence="9">
    <location>
        <begin position="59"/>
        <end position="137"/>
    </location>
</feature>
<dbReference type="GO" id="GO:0005886">
    <property type="term" value="C:plasma membrane"/>
    <property type="evidence" value="ECO:0007669"/>
    <property type="project" value="TreeGrafter"/>
</dbReference>
<keyword evidence="3 6" id="KW-0285">Flavoprotein</keyword>
<proteinExistence type="inferred from homology"/>
<evidence type="ECO:0000256" key="6">
    <source>
        <dbReference type="RuleBase" id="RU362125"/>
    </source>
</evidence>
<dbReference type="InterPro" id="IPR036250">
    <property type="entry name" value="AcylCo_DH-like_C"/>
</dbReference>
<dbReference type="InterPro" id="IPR037069">
    <property type="entry name" value="AcylCoA_DH/ox_N_sf"/>
</dbReference>
<dbReference type="RefSeq" id="WP_088983311.1">
    <property type="nucleotide sequence ID" value="NZ_LT607413.1"/>
</dbReference>
<dbReference type="InterPro" id="IPR006091">
    <property type="entry name" value="Acyl-CoA_Oxase/DH_mid-dom"/>
</dbReference>
<feature type="domain" description="Acyl-CoA dehydrogenase/oxidase C-terminal" evidence="7">
    <location>
        <begin position="248"/>
        <end position="393"/>
    </location>
</feature>
<dbReference type="Pfam" id="PF00441">
    <property type="entry name" value="Acyl-CoA_dh_1"/>
    <property type="match status" value="1"/>
</dbReference>
<dbReference type="EMBL" id="LT607413">
    <property type="protein sequence ID" value="SCF24470.1"/>
    <property type="molecule type" value="Genomic_DNA"/>
</dbReference>
<comment type="similarity">
    <text evidence="2 6">Belongs to the acyl-CoA dehydrogenase family.</text>
</comment>
<dbReference type="InterPro" id="IPR009100">
    <property type="entry name" value="AcylCoA_DH/oxidase_NM_dom_sf"/>
</dbReference>
<evidence type="ECO:0000256" key="5">
    <source>
        <dbReference type="ARBA" id="ARBA00023002"/>
    </source>
</evidence>
<evidence type="ECO:0000259" key="7">
    <source>
        <dbReference type="Pfam" id="PF00441"/>
    </source>
</evidence>
<dbReference type="GO" id="GO:0050660">
    <property type="term" value="F:flavin adenine dinucleotide binding"/>
    <property type="evidence" value="ECO:0007669"/>
    <property type="project" value="InterPro"/>
</dbReference>
<dbReference type="Pfam" id="PF02771">
    <property type="entry name" value="Acyl-CoA_dh_N"/>
    <property type="match status" value="1"/>
</dbReference>
<dbReference type="GO" id="GO:0016627">
    <property type="term" value="F:oxidoreductase activity, acting on the CH-CH group of donors"/>
    <property type="evidence" value="ECO:0007669"/>
    <property type="project" value="InterPro"/>
</dbReference>
<dbReference type="Gene3D" id="1.10.540.10">
    <property type="entry name" value="Acyl-CoA dehydrogenase/oxidase, N-terminal domain"/>
    <property type="match status" value="1"/>
</dbReference>
<dbReference type="SUPFAM" id="SSF56645">
    <property type="entry name" value="Acyl-CoA dehydrogenase NM domain-like"/>
    <property type="match status" value="1"/>
</dbReference>
<dbReference type="PANTHER" id="PTHR43292">
    <property type="entry name" value="ACYL-COA DEHYDROGENASE"/>
    <property type="match status" value="1"/>
</dbReference>
<evidence type="ECO:0000256" key="4">
    <source>
        <dbReference type="ARBA" id="ARBA00022827"/>
    </source>
</evidence>
<sequence>MAEQGAPPRIEEFRAQVVDVLSAFARRRTGHGAQWGVGDDRVSVVAERYEGAAELAALRRYRAHLVAHGLGWVDGPTEFGGRGLPTGYAAVLREIESEFNLPDDAGLRFSVSTLTPTLLAHGTVEQQRTWLARLRSAEVIACQLYSEPGAGSDLAGLATRAVRDGDGWRITGQKVWSSGAHYSDVGLCIARTSPDKPKHAGLTTFLIDLDSPGIEIRPIRQLTGGASFDEVFLTDVLVPDERRIGGVDEGWSVVVTSLLNERSAIGTEVGVDEALVERLIDLARHVGDPGDERTRDAVAQVVVRAWAARLTTARFLEDGGAPGPELALSKLLATDLLRTMSDVAADLLGAAHVADPGEWGTYAWSELTLGLPGLRVGGGTDEILKNTVGERVLHLPKEAR</sequence>
<dbReference type="AlphaFoldDB" id="A0A1C4YUW7"/>
<dbReference type="Gene3D" id="1.20.140.10">
    <property type="entry name" value="Butyryl-CoA Dehydrogenase, subunit A, domain 3"/>
    <property type="match status" value="1"/>
</dbReference>
<feature type="domain" description="Acyl-CoA oxidase/dehydrogenase middle" evidence="8">
    <location>
        <begin position="142"/>
        <end position="235"/>
    </location>
</feature>
<evidence type="ECO:0000256" key="2">
    <source>
        <dbReference type="ARBA" id="ARBA00009347"/>
    </source>
</evidence>
<organism evidence="10 11">
    <name type="scientific">Micromonospora echinospora</name>
    <name type="common">Micromonospora purpurea</name>
    <dbReference type="NCBI Taxonomy" id="1877"/>
    <lineage>
        <taxon>Bacteria</taxon>
        <taxon>Bacillati</taxon>
        <taxon>Actinomycetota</taxon>
        <taxon>Actinomycetes</taxon>
        <taxon>Micromonosporales</taxon>
        <taxon>Micromonosporaceae</taxon>
        <taxon>Micromonospora</taxon>
    </lineage>
</organism>
<dbReference type="InParanoid" id="A0A1C4YUW7"/>
<keyword evidence="5 6" id="KW-0560">Oxidoreductase</keyword>
<gene>
    <name evidence="10" type="ORF">GA0070618_4405</name>
</gene>
<dbReference type="Gene3D" id="2.40.110.10">
    <property type="entry name" value="Butyryl-CoA Dehydrogenase, subunit A, domain 2"/>
    <property type="match status" value="1"/>
</dbReference>
<dbReference type="InterPro" id="IPR009075">
    <property type="entry name" value="AcylCo_DH/oxidase_C"/>
</dbReference>
<evidence type="ECO:0000259" key="8">
    <source>
        <dbReference type="Pfam" id="PF02770"/>
    </source>
</evidence>
<dbReference type="InterPro" id="IPR046373">
    <property type="entry name" value="Acyl-CoA_Oxase/DH_mid-dom_sf"/>
</dbReference>
<dbReference type="OrthoDB" id="2769798at2"/>